<organism evidence="1 2">
    <name type="scientific">Pelosinus propionicus DSM 13327</name>
    <dbReference type="NCBI Taxonomy" id="1123291"/>
    <lineage>
        <taxon>Bacteria</taxon>
        <taxon>Bacillati</taxon>
        <taxon>Bacillota</taxon>
        <taxon>Negativicutes</taxon>
        <taxon>Selenomonadales</taxon>
        <taxon>Sporomusaceae</taxon>
        <taxon>Pelosinus</taxon>
    </lineage>
</organism>
<dbReference type="Proteomes" id="UP000199520">
    <property type="component" value="Unassembled WGS sequence"/>
</dbReference>
<reference evidence="2" key="1">
    <citation type="submission" date="2016-10" db="EMBL/GenBank/DDBJ databases">
        <authorList>
            <person name="Varghese N."/>
            <person name="Submissions S."/>
        </authorList>
    </citation>
    <scope>NUCLEOTIDE SEQUENCE [LARGE SCALE GENOMIC DNA]</scope>
    <source>
        <strain evidence="2">DSM 13327</strain>
    </source>
</reference>
<protein>
    <recommendedName>
        <fullName evidence="3">Transcriptional regulator</fullName>
    </recommendedName>
</protein>
<dbReference type="InterPro" id="IPR036388">
    <property type="entry name" value="WH-like_DNA-bd_sf"/>
</dbReference>
<dbReference type="InterPro" id="IPR043128">
    <property type="entry name" value="Rev_trsase/Diguanyl_cyclase"/>
</dbReference>
<dbReference type="OrthoDB" id="4986073at2"/>
<dbReference type="RefSeq" id="WP_090943723.1">
    <property type="nucleotide sequence ID" value="NZ_FOTS01000069.1"/>
</dbReference>
<dbReference type="EMBL" id="FOTS01000069">
    <property type="protein sequence ID" value="SFM29798.1"/>
    <property type="molecule type" value="Genomic_DNA"/>
</dbReference>
<name>A0A1I4PPV6_9FIRM</name>
<evidence type="ECO:0000313" key="1">
    <source>
        <dbReference type="EMBL" id="SFM29798.1"/>
    </source>
</evidence>
<gene>
    <name evidence="1" type="ORF">SAMN04490355_106916</name>
</gene>
<dbReference type="SUPFAM" id="SSF46785">
    <property type="entry name" value="Winged helix' DNA-binding domain"/>
    <property type="match status" value="1"/>
</dbReference>
<evidence type="ECO:0000313" key="2">
    <source>
        <dbReference type="Proteomes" id="UP000199520"/>
    </source>
</evidence>
<proteinExistence type="predicted"/>
<accession>A0A1I4PPV6</accession>
<dbReference type="AlphaFoldDB" id="A0A1I4PPV6"/>
<dbReference type="Gene3D" id="1.10.10.10">
    <property type="entry name" value="Winged helix-like DNA-binding domain superfamily/Winged helix DNA-binding domain"/>
    <property type="match status" value="1"/>
</dbReference>
<sequence length="442" mass="50355">MHRIGIVGPDRTVERILEVAADYSQEVECIPFPYDDEMEIQSILHENRSKVKGWLFSGPVPYIIAQEYIQPEDTVAYCQTMGGGFYLCCLQMAFSHKVVLERISIDFIESEVDIEKLLRATGIPWRDVFITYYSRQYDPEKIIQFHLQLWREGKIDGVITALRSVMNALQKENVPVYHFTLSEQEINQSLKIIIEKVQSSYFKNTQVGLVIIEVGNYGKIIERAKTPYDLQILELRLKAILLPLCKSLDGYLLDKGTGVYEIFSSRGAVQREMTMLQDTIEQLILAVNVDVPIAAGIGFGETVFASEINAHRALRNTKEQKGARVVVVQDDGKMVEVVKYKKALSYEFYSNDTDLLKKLNQVSVGIKTYRKIENIVQRMGWGSFSNSQLAAQMSVTERNVRRIITSLCEAGLVEQVGEEYAAARGRPNKLYQLTSLKKNEKH</sequence>
<dbReference type="InterPro" id="IPR036390">
    <property type="entry name" value="WH_DNA-bd_sf"/>
</dbReference>
<dbReference type="Gene3D" id="3.30.70.270">
    <property type="match status" value="1"/>
</dbReference>
<keyword evidence="2" id="KW-1185">Reference proteome</keyword>
<evidence type="ECO:0008006" key="3">
    <source>
        <dbReference type="Google" id="ProtNLM"/>
    </source>
</evidence>
<dbReference type="STRING" id="1123291.SAMN04490355_106916"/>